<organism evidence="2 3">
    <name type="scientific">Microbacterium pullorum</name>
    <dbReference type="NCBI Taxonomy" id="2762236"/>
    <lineage>
        <taxon>Bacteria</taxon>
        <taxon>Bacillati</taxon>
        <taxon>Actinomycetota</taxon>
        <taxon>Actinomycetes</taxon>
        <taxon>Micrococcales</taxon>
        <taxon>Microbacteriaceae</taxon>
        <taxon>Microbacterium</taxon>
    </lineage>
</organism>
<evidence type="ECO:0000256" key="1">
    <source>
        <dbReference type="SAM" id="MobiDB-lite"/>
    </source>
</evidence>
<evidence type="ECO:0000313" key="2">
    <source>
        <dbReference type="EMBL" id="MBD7956576.1"/>
    </source>
</evidence>
<dbReference type="SUPFAM" id="SSF52540">
    <property type="entry name" value="P-loop containing nucleoside triphosphate hydrolases"/>
    <property type="match status" value="1"/>
</dbReference>
<name>A0ABR8RZA3_9MICO</name>
<dbReference type="EMBL" id="JACSQP010000002">
    <property type="protein sequence ID" value="MBD7956576.1"/>
    <property type="molecule type" value="Genomic_DNA"/>
</dbReference>
<dbReference type="Gene3D" id="3.40.50.300">
    <property type="entry name" value="P-loop containing nucleotide triphosphate hydrolases"/>
    <property type="match status" value="1"/>
</dbReference>
<sequence length="249" mass="27046">MPTATAAVGAVATPCRWVPTCARATICGSNRTSCRSSRWRSRSCGSPAARSAVSSEPSRSSVDAISLALDAAVEALVDAVRAAGCEHPVVLIDGRSGAGKTTVARELVARWPLPGNVQLIALDSLYPGWDSLAAGAEYARERILEPHSRGIHGVWRRWDWEADERAETHEVDPALPLIVEGAGVLTPRSAELADIRVWIDAPADTREARAIGRDGDAYRPHWTQWALQEERHLADNRPRELATHLFEVP</sequence>
<evidence type="ECO:0008006" key="4">
    <source>
        <dbReference type="Google" id="ProtNLM"/>
    </source>
</evidence>
<gene>
    <name evidence="2" type="ORF">H9651_02885</name>
</gene>
<comment type="caution">
    <text evidence="2">The sequence shown here is derived from an EMBL/GenBank/DDBJ whole genome shotgun (WGS) entry which is preliminary data.</text>
</comment>
<dbReference type="NCBIfam" id="NF005115">
    <property type="entry name" value="PRK06547.1"/>
    <property type="match status" value="1"/>
</dbReference>
<dbReference type="Proteomes" id="UP000648352">
    <property type="component" value="Unassembled WGS sequence"/>
</dbReference>
<keyword evidence="3" id="KW-1185">Reference proteome</keyword>
<proteinExistence type="predicted"/>
<evidence type="ECO:0000313" key="3">
    <source>
        <dbReference type="Proteomes" id="UP000648352"/>
    </source>
</evidence>
<dbReference type="InterPro" id="IPR027417">
    <property type="entry name" value="P-loop_NTPase"/>
</dbReference>
<reference evidence="2 3" key="1">
    <citation type="submission" date="2020-08" db="EMBL/GenBank/DDBJ databases">
        <title>A Genomic Blueprint of the Chicken Gut Microbiome.</title>
        <authorList>
            <person name="Gilroy R."/>
            <person name="Ravi A."/>
            <person name="Getino M."/>
            <person name="Pursley I."/>
            <person name="Horton D.L."/>
            <person name="Alikhan N.-F."/>
            <person name="Baker D."/>
            <person name="Gharbi K."/>
            <person name="Hall N."/>
            <person name="Watson M."/>
            <person name="Adriaenssens E.M."/>
            <person name="Foster-Nyarko E."/>
            <person name="Jarju S."/>
            <person name="Secka A."/>
            <person name="Antonio M."/>
            <person name="Oren A."/>
            <person name="Chaudhuri R."/>
            <person name="La Ragione R.M."/>
            <person name="Hildebrand F."/>
            <person name="Pallen M.J."/>
        </authorList>
    </citation>
    <scope>NUCLEOTIDE SEQUENCE [LARGE SCALE GENOMIC DNA]</scope>
    <source>
        <strain evidence="2 3">Sa4CUA7</strain>
    </source>
</reference>
<accession>A0ABR8RZA3</accession>
<protein>
    <recommendedName>
        <fullName evidence="4">ATP-binding protein</fullName>
    </recommendedName>
</protein>
<feature type="region of interest" description="Disordered" evidence="1">
    <location>
        <begin position="32"/>
        <end position="55"/>
    </location>
</feature>